<dbReference type="CDD" id="cd18692">
    <property type="entry name" value="PIN_VapC-like"/>
    <property type="match status" value="1"/>
</dbReference>
<name>A0A1W6MTZ1_9HYPH</name>
<dbReference type="EMBL" id="CP019948">
    <property type="protein sequence ID" value="ARN81068.1"/>
    <property type="molecule type" value="Genomic_DNA"/>
</dbReference>
<dbReference type="Gene3D" id="3.40.50.1010">
    <property type="entry name" value="5'-nuclease"/>
    <property type="match status" value="1"/>
</dbReference>
<dbReference type="KEGG" id="mbry:B1812_08250"/>
<protein>
    <submittedName>
        <fullName evidence="2">VapC toxin family PIN domain ribonuclease</fullName>
    </submittedName>
</protein>
<dbReference type="InterPro" id="IPR029060">
    <property type="entry name" value="PIN-like_dom_sf"/>
</dbReference>
<dbReference type="Pfam" id="PF01850">
    <property type="entry name" value="PIN"/>
    <property type="match status" value="1"/>
</dbReference>
<evidence type="ECO:0000313" key="2">
    <source>
        <dbReference type="EMBL" id="ARN81068.1"/>
    </source>
</evidence>
<keyword evidence="3" id="KW-1185">Reference proteome</keyword>
<dbReference type="AlphaFoldDB" id="A0A1W6MTZ1"/>
<evidence type="ECO:0000313" key="3">
    <source>
        <dbReference type="Proteomes" id="UP000193978"/>
    </source>
</evidence>
<dbReference type="RefSeq" id="WP_085771157.1">
    <property type="nucleotide sequence ID" value="NZ_AP027149.1"/>
</dbReference>
<dbReference type="OrthoDB" id="163436at2"/>
<dbReference type="STRING" id="655015.B1812_08250"/>
<dbReference type="InterPro" id="IPR002716">
    <property type="entry name" value="PIN_dom"/>
</dbReference>
<dbReference type="Proteomes" id="UP000193978">
    <property type="component" value="Chromosome"/>
</dbReference>
<organism evidence="2 3">
    <name type="scientific">Methylocystis bryophila</name>
    <dbReference type="NCBI Taxonomy" id="655015"/>
    <lineage>
        <taxon>Bacteria</taxon>
        <taxon>Pseudomonadati</taxon>
        <taxon>Pseudomonadota</taxon>
        <taxon>Alphaproteobacteria</taxon>
        <taxon>Hyphomicrobiales</taxon>
        <taxon>Methylocystaceae</taxon>
        <taxon>Methylocystis</taxon>
    </lineage>
</organism>
<dbReference type="SUPFAM" id="SSF88723">
    <property type="entry name" value="PIN domain-like"/>
    <property type="match status" value="1"/>
</dbReference>
<proteinExistence type="predicted"/>
<evidence type="ECO:0000259" key="1">
    <source>
        <dbReference type="Pfam" id="PF01850"/>
    </source>
</evidence>
<feature type="domain" description="PIN" evidence="1">
    <location>
        <begin position="4"/>
        <end position="118"/>
    </location>
</feature>
<reference evidence="2 3" key="1">
    <citation type="submission" date="2017-02" db="EMBL/GenBank/DDBJ databases">
        <authorList>
            <person name="Peterson S.W."/>
        </authorList>
    </citation>
    <scope>NUCLEOTIDE SEQUENCE [LARGE SCALE GENOMIC DNA]</scope>
    <source>
        <strain evidence="2 3">S285</strain>
    </source>
</reference>
<gene>
    <name evidence="2" type="ORF">B1812_08250</name>
</gene>
<sequence length="151" mass="16459">MRVAIDTNVLAYAEGVNGAERRAPCLDLLRRLPQELVVVPVQVLGELFNVLVRKAGKSRSDARDALLSWRDAFPVVETSPVVMLAAFDLATDHQLGIWDAVILSAVSQAGCRLLLSEDLQEGFTWGGVTVVNPFASPRHNLLEALLKSDPE</sequence>
<accession>A0A1W6MTZ1</accession>